<dbReference type="InterPro" id="IPR053134">
    <property type="entry name" value="RNA-dir_DNA_polymerase"/>
</dbReference>
<keyword evidence="1" id="KW-0548">Nucleotidyltransferase</keyword>
<keyword evidence="1" id="KW-0808">Transferase</keyword>
<dbReference type="SUPFAM" id="SSF56672">
    <property type="entry name" value="DNA/RNA polymerases"/>
    <property type="match status" value="1"/>
</dbReference>
<dbReference type="PANTHER" id="PTHR24559">
    <property type="entry name" value="TRANSPOSON TY3-I GAG-POL POLYPROTEIN"/>
    <property type="match status" value="1"/>
</dbReference>
<dbReference type="AlphaFoldDB" id="A0A699ICT3"/>
<dbReference type="InterPro" id="IPR043502">
    <property type="entry name" value="DNA/RNA_pol_sf"/>
</dbReference>
<dbReference type="GO" id="GO:0003964">
    <property type="term" value="F:RNA-directed DNA polymerase activity"/>
    <property type="evidence" value="ECO:0007669"/>
    <property type="project" value="UniProtKB-KW"/>
</dbReference>
<organism evidence="1">
    <name type="scientific">Tanacetum cinerariifolium</name>
    <name type="common">Dalmatian daisy</name>
    <name type="synonym">Chrysanthemum cinerariifolium</name>
    <dbReference type="NCBI Taxonomy" id="118510"/>
    <lineage>
        <taxon>Eukaryota</taxon>
        <taxon>Viridiplantae</taxon>
        <taxon>Streptophyta</taxon>
        <taxon>Embryophyta</taxon>
        <taxon>Tracheophyta</taxon>
        <taxon>Spermatophyta</taxon>
        <taxon>Magnoliopsida</taxon>
        <taxon>eudicotyledons</taxon>
        <taxon>Gunneridae</taxon>
        <taxon>Pentapetalae</taxon>
        <taxon>asterids</taxon>
        <taxon>campanulids</taxon>
        <taxon>Asterales</taxon>
        <taxon>Asteraceae</taxon>
        <taxon>Asteroideae</taxon>
        <taxon>Anthemideae</taxon>
        <taxon>Anthemidinae</taxon>
        <taxon>Tanacetum</taxon>
    </lineage>
</organism>
<dbReference type="PANTHER" id="PTHR24559:SF432">
    <property type="entry name" value="RNA-DIRECTED DNA POLYMERASE HOMOLOG"/>
    <property type="match status" value="1"/>
</dbReference>
<proteinExistence type="predicted"/>
<evidence type="ECO:0000313" key="1">
    <source>
        <dbReference type="EMBL" id="GEZ35463.1"/>
    </source>
</evidence>
<sequence>MKHLEISSTSTIESIEVVRQLEIINKNFVEMMRQIQTVKAVDTKCETFGGPHSFTECPTVEEDQEPETITDQVLTGSPNYVPPLVVQPSLASTSFFTISSFKMPEGGDSILEEIKACLTSESIPLGIDDTDLELEGDIRLLEELLNNDPSLSPLPLKELNVEKIKTVKSSINEPPKLKLKELPSHVEYACLEGTDNPWVSPVYCVPKKGGMTIVENEDNKLIPTRCMMAIFHDMIKQTKKVFMNDFSIFGYSFSSCLSHLDKMLQRCEDTNFVLNWEKCHFMVKEGIVLGHKISMPGIEVDRAEVDVIAKLPHSTSVKGAENLAADHLSRLENPHQDELENKEITESFPLETLGMIAFCGDSSTPWIALDLEASRARGFVYRPLELQSLAYGNLIS</sequence>
<dbReference type="EMBL" id="BKCJ010268940">
    <property type="protein sequence ID" value="GEZ35463.1"/>
    <property type="molecule type" value="Genomic_DNA"/>
</dbReference>
<comment type="caution">
    <text evidence="1">The sequence shown here is derived from an EMBL/GenBank/DDBJ whole genome shotgun (WGS) entry which is preliminary data.</text>
</comment>
<keyword evidence="1" id="KW-0695">RNA-directed DNA polymerase</keyword>
<accession>A0A699ICT3</accession>
<gene>
    <name evidence="1" type="ORF">Tci_507436</name>
</gene>
<reference evidence="1" key="1">
    <citation type="journal article" date="2019" name="Sci. Rep.">
        <title>Draft genome of Tanacetum cinerariifolium, the natural source of mosquito coil.</title>
        <authorList>
            <person name="Yamashiro T."/>
            <person name="Shiraishi A."/>
            <person name="Satake H."/>
            <person name="Nakayama K."/>
        </authorList>
    </citation>
    <scope>NUCLEOTIDE SEQUENCE</scope>
</reference>
<dbReference type="Gene3D" id="3.30.70.270">
    <property type="match status" value="1"/>
</dbReference>
<name>A0A699ICT3_TANCI</name>
<protein>
    <submittedName>
        <fullName evidence="1">Reverse transcriptase domain-containing protein</fullName>
    </submittedName>
</protein>
<dbReference type="InterPro" id="IPR043128">
    <property type="entry name" value="Rev_trsase/Diguanyl_cyclase"/>
</dbReference>